<dbReference type="NCBIfam" id="TIGR00652">
    <property type="entry name" value="DapF"/>
    <property type="match status" value="1"/>
</dbReference>
<organism evidence="10 11">
    <name type="scientific">Fusibacter ferrireducens</name>
    <dbReference type="NCBI Taxonomy" id="2785058"/>
    <lineage>
        <taxon>Bacteria</taxon>
        <taxon>Bacillati</taxon>
        <taxon>Bacillota</taxon>
        <taxon>Clostridia</taxon>
        <taxon>Eubacteriales</taxon>
        <taxon>Eubacteriales Family XII. Incertae Sedis</taxon>
        <taxon>Fusibacter</taxon>
    </lineage>
</organism>
<name>A0ABR9ZRA4_9FIRM</name>
<evidence type="ECO:0000256" key="7">
    <source>
        <dbReference type="ARBA" id="ARBA00051712"/>
    </source>
</evidence>
<dbReference type="PANTHER" id="PTHR31689">
    <property type="entry name" value="DIAMINOPIMELATE EPIMERASE, CHLOROPLASTIC"/>
    <property type="match status" value="1"/>
</dbReference>
<comment type="similarity">
    <text evidence="2 8">Belongs to the diaminopimelate epimerase family.</text>
</comment>
<evidence type="ECO:0000256" key="9">
    <source>
        <dbReference type="PROSITE-ProRule" id="PRU10125"/>
    </source>
</evidence>
<dbReference type="SUPFAM" id="SSF54506">
    <property type="entry name" value="Diaminopimelate epimerase-like"/>
    <property type="match status" value="2"/>
</dbReference>
<keyword evidence="6 8" id="KW-0413">Isomerase</keyword>
<evidence type="ECO:0000256" key="4">
    <source>
        <dbReference type="ARBA" id="ARBA00022605"/>
    </source>
</evidence>
<feature type="binding site" evidence="8">
    <location>
        <position position="196"/>
    </location>
    <ligand>
        <name>substrate</name>
    </ligand>
</feature>
<comment type="subcellular location">
    <subcellularLocation>
        <location evidence="8">Cytoplasm</location>
    </subcellularLocation>
</comment>
<feature type="binding site" evidence="8">
    <location>
        <position position="160"/>
    </location>
    <ligand>
        <name>substrate</name>
    </ligand>
</feature>
<comment type="function">
    <text evidence="8">Catalyzes the stereoinversion of LL-2,6-diaminopimelate (L,L-DAP) to meso-diaminopimelate (meso-DAP), a precursor of L-lysine and an essential component of the bacterial peptidoglycan.</text>
</comment>
<feature type="binding site" evidence="8">
    <location>
        <begin position="224"/>
        <end position="225"/>
    </location>
    <ligand>
        <name>substrate</name>
    </ligand>
</feature>
<sequence length="319" mass="36573">MKFYKMQGTGNDFIIIDERRAVEKFEELYEHNSEARHQIAQNLCEIFGTDGVMFVLESKIADAKMRIFNADGTEAMMCGNGLRCFGRYVLDDLGLDEIKVETAKAEYSVKRVPDFNPYLEGFEILLNNVKAFGKTEQSKALEKQFDLKYAYDFEFFTISNLHVVSIQEKAIPNDTTLLEIGGYANSSDSPFELGVNVNFCTVLDEDKLYVRTFERGVGITKSCGTGMTSSVTRYARDQNRFQKWIEVFNDGGMIRCNVEEVAPDTYHAKFVGNASYEFAFEAEVERLGTLKRSELKIEDATHEVNQYQLFLEWTKKQIR</sequence>
<dbReference type="InterPro" id="IPR018510">
    <property type="entry name" value="DAP_epimerase_AS"/>
</dbReference>
<feature type="active site" description="Proton acceptor" evidence="8">
    <location>
        <position position="223"/>
    </location>
</feature>
<evidence type="ECO:0000256" key="5">
    <source>
        <dbReference type="ARBA" id="ARBA00023154"/>
    </source>
</evidence>
<feature type="active site" description="Proton donor" evidence="8">
    <location>
        <position position="78"/>
    </location>
</feature>
<comment type="pathway">
    <text evidence="1 8">Amino-acid biosynthesis; L-lysine biosynthesis via DAP pathway; DL-2,6-diaminopimelate from LL-2,6-diaminopimelate: step 1/1.</text>
</comment>
<feature type="site" description="Could be important to modulate the pK values of the two catalytic cysteine residues" evidence="8">
    <location>
        <position position="214"/>
    </location>
</feature>
<comment type="caution">
    <text evidence="10">The sequence shown here is derived from an EMBL/GenBank/DDBJ whole genome shotgun (WGS) entry which is preliminary data.</text>
</comment>
<dbReference type="InterPro" id="IPR001653">
    <property type="entry name" value="DAP_epimerase_DapF"/>
</dbReference>
<evidence type="ECO:0000256" key="2">
    <source>
        <dbReference type="ARBA" id="ARBA00010219"/>
    </source>
</evidence>
<feature type="binding site" evidence="8">
    <location>
        <begin position="214"/>
        <end position="215"/>
    </location>
    <ligand>
        <name>substrate</name>
    </ligand>
</feature>
<dbReference type="Gene3D" id="3.10.310.10">
    <property type="entry name" value="Diaminopimelate Epimerase, Chain A, domain 1"/>
    <property type="match status" value="2"/>
</dbReference>
<comment type="catalytic activity">
    <reaction evidence="7 8">
        <text>(2S,6S)-2,6-diaminopimelate = meso-2,6-diaminopimelate</text>
        <dbReference type="Rhea" id="RHEA:15393"/>
        <dbReference type="ChEBI" id="CHEBI:57609"/>
        <dbReference type="ChEBI" id="CHEBI:57791"/>
        <dbReference type="EC" id="5.1.1.7"/>
    </reaction>
</comment>
<dbReference type="Pfam" id="PF01678">
    <property type="entry name" value="DAP_epimerase"/>
    <property type="match status" value="2"/>
</dbReference>
<feature type="binding site" evidence="8">
    <location>
        <position position="11"/>
    </location>
    <ligand>
        <name>substrate</name>
    </ligand>
</feature>
<dbReference type="GO" id="GO:0008837">
    <property type="term" value="F:diaminopimelate epimerase activity"/>
    <property type="evidence" value="ECO:0007669"/>
    <property type="project" value="UniProtKB-EC"/>
</dbReference>
<dbReference type="EMBL" id="JADKNH010000004">
    <property type="protein sequence ID" value="MBF4692984.1"/>
    <property type="molecule type" value="Genomic_DNA"/>
</dbReference>
<feature type="site" description="Could be important to modulate the pK values of the two catalytic cysteine residues" evidence="8">
    <location>
        <position position="162"/>
    </location>
</feature>
<gene>
    <name evidence="8 10" type="primary">dapF</name>
    <name evidence="10" type="ORF">ISU02_07625</name>
</gene>
<evidence type="ECO:0000256" key="6">
    <source>
        <dbReference type="ARBA" id="ARBA00023235"/>
    </source>
</evidence>
<dbReference type="PANTHER" id="PTHR31689:SF0">
    <property type="entry name" value="DIAMINOPIMELATE EPIMERASE"/>
    <property type="match status" value="1"/>
</dbReference>
<dbReference type="HAMAP" id="MF_00197">
    <property type="entry name" value="DAP_epimerase"/>
    <property type="match status" value="1"/>
</dbReference>
<protein>
    <recommendedName>
        <fullName evidence="3 8">Diaminopimelate epimerase</fullName>
        <shortName evidence="8">DAP epimerase</shortName>
        <ecNumber evidence="3 8">5.1.1.7</ecNumber>
    </recommendedName>
    <alternativeName>
        <fullName evidence="8">PLP-independent amino acid racemase</fullName>
    </alternativeName>
</protein>
<accession>A0ABR9ZRA4</accession>
<keyword evidence="8" id="KW-0963">Cytoplasm</keyword>
<keyword evidence="11" id="KW-1185">Reference proteome</keyword>
<comment type="caution">
    <text evidence="8">Lacks conserved residue(s) required for the propagation of feature annotation.</text>
</comment>
<feature type="binding site" evidence="8">
    <location>
        <begin position="79"/>
        <end position="80"/>
    </location>
    <ligand>
        <name>substrate</name>
    </ligand>
</feature>
<evidence type="ECO:0000256" key="8">
    <source>
        <dbReference type="HAMAP-Rule" id="MF_00197"/>
    </source>
</evidence>
<feature type="binding site" evidence="8">
    <location>
        <position position="69"/>
    </location>
    <ligand>
        <name>substrate</name>
    </ligand>
</feature>
<comment type="subunit">
    <text evidence="8">Homodimer.</text>
</comment>
<evidence type="ECO:0000256" key="1">
    <source>
        <dbReference type="ARBA" id="ARBA00005196"/>
    </source>
</evidence>
<evidence type="ECO:0000313" key="11">
    <source>
        <dbReference type="Proteomes" id="UP000614200"/>
    </source>
</evidence>
<keyword evidence="4 8" id="KW-0028">Amino-acid biosynthesis</keyword>
<dbReference type="PROSITE" id="PS01326">
    <property type="entry name" value="DAP_EPIMERASE"/>
    <property type="match status" value="1"/>
</dbReference>
<feature type="active site" evidence="9">
    <location>
        <position position="78"/>
    </location>
</feature>
<keyword evidence="5 8" id="KW-0457">Lysine biosynthesis</keyword>
<evidence type="ECO:0000256" key="3">
    <source>
        <dbReference type="ARBA" id="ARBA00013080"/>
    </source>
</evidence>
<reference evidence="10 11" key="1">
    <citation type="submission" date="2020-11" db="EMBL/GenBank/DDBJ databases">
        <title>Fusibacter basophilias sp. nov.</title>
        <authorList>
            <person name="Qiu D."/>
        </authorList>
    </citation>
    <scope>NUCLEOTIDE SEQUENCE [LARGE SCALE GENOMIC DNA]</scope>
    <source>
        <strain evidence="10 11">Q10-2</strain>
    </source>
</reference>
<dbReference type="Proteomes" id="UP000614200">
    <property type="component" value="Unassembled WGS sequence"/>
</dbReference>
<dbReference type="RefSeq" id="WP_194701221.1">
    <property type="nucleotide sequence ID" value="NZ_JADKNH010000004.1"/>
</dbReference>
<dbReference type="EC" id="5.1.1.7" evidence="3 8"/>
<evidence type="ECO:0000313" key="10">
    <source>
        <dbReference type="EMBL" id="MBF4692984.1"/>
    </source>
</evidence>
<proteinExistence type="inferred from homology"/>